<dbReference type="Proteomes" id="UP000231279">
    <property type="component" value="Unassembled WGS sequence"/>
</dbReference>
<dbReference type="EMBL" id="NKXS01001863">
    <property type="protein sequence ID" value="PIN16435.1"/>
    <property type="molecule type" value="Genomic_DNA"/>
</dbReference>
<reference evidence="3" key="1">
    <citation type="journal article" date="2018" name="Gigascience">
        <title>Genome assembly of the Pink Ipe (Handroanthus impetiginosus, Bignoniaceae), a highly valued, ecologically keystone Neotropical timber forest tree.</title>
        <authorList>
            <person name="Silva-Junior O.B."/>
            <person name="Grattapaglia D."/>
            <person name="Novaes E."/>
            <person name="Collevatti R.G."/>
        </authorList>
    </citation>
    <scope>NUCLEOTIDE SEQUENCE [LARGE SCALE GENOMIC DNA]</scope>
    <source>
        <strain evidence="3">cv. UFG-1</strain>
    </source>
</reference>
<dbReference type="GO" id="GO:0045087">
    <property type="term" value="P:innate immune response"/>
    <property type="evidence" value="ECO:0007669"/>
    <property type="project" value="InterPro"/>
</dbReference>
<dbReference type="InterPro" id="IPR044700">
    <property type="entry name" value="PIP2/PIPL1"/>
</dbReference>
<dbReference type="OrthoDB" id="1936010at2759"/>
<keyword evidence="1" id="KW-0732">Signal</keyword>
<dbReference type="PANTHER" id="PTHR34663">
    <property type="entry name" value="OS06G0637400 PROTEIN"/>
    <property type="match status" value="1"/>
</dbReference>
<protein>
    <submittedName>
        <fullName evidence="2">Uncharacterized protein</fullName>
    </submittedName>
</protein>
<evidence type="ECO:0000313" key="2">
    <source>
        <dbReference type="EMBL" id="PIN16435.1"/>
    </source>
</evidence>
<feature type="chain" id="PRO_5013621129" evidence="1">
    <location>
        <begin position="25"/>
        <end position="95"/>
    </location>
</feature>
<keyword evidence="3" id="KW-1185">Reference proteome</keyword>
<dbReference type="AlphaFoldDB" id="A0A2G9HFZ4"/>
<evidence type="ECO:0000256" key="1">
    <source>
        <dbReference type="SAM" id="SignalP"/>
    </source>
</evidence>
<proteinExistence type="predicted"/>
<dbReference type="PANTHER" id="PTHR34663:SF11">
    <property type="entry name" value="DERMOKINE-LIKE"/>
    <property type="match status" value="1"/>
</dbReference>
<accession>A0A2G9HFZ4</accession>
<evidence type="ECO:0000313" key="3">
    <source>
        <dbReference type="Proteomes" id="UP000231279"/>
    </source>
</evidence>
<feature type="signal peptide" evidence="1">
    <location>
        <begin position="1"/>
        <end position="24"/>
    </location>
</feature>
<comment type="caution">
    <text evidence="2">The sequence shown here is derived from an EMBL/GenBank/DDBJ whole genome shotgun (WGS) entry which is preliminary data.</text>
</comment>
<sequence>MAKLGLKPLTLLAFLLFLFSFVLFLNEARPLGNIEPQKYIIEGDIMKILEDLYYEAVKTGGPSHGGDGHGKINALTLGWIKKSGPSPRVANQFDH</sequence>
<dbReference type="GO" id="GO:0050793">
    <property type="term" value="P:regulation of developmental process"/>
    <property type="evidence" value="ECO:0007669"/>
    <property type="project" value="InterPro"/>
</dbReference>
<gene>
    <name evidence="2" type="ORF">CDL12_10913</name>
</gene>
<name>A0A2G9HFZ4_9LAMI</name>
<organism evidence="2 3">
    <name type="scientific">Handroanthus impetiginosus</name>
    <dbReference type="NCBI Taxonomy" id="429701"/>
    <lineage>
        <taxon>Eukaryota</taxon>
        <taxon>Viridiplantae</taxon>
        <taxon>Streptophyta</taxon>
        <taxon>Embryophyta</taxon>
        <taxon>Tracheophyta</taxon>
        <taxon>Spermatophyta</taxon>
        <taxon>Magnoliopsida</taxon>
        <taxon>eudicotyledons</taxon>
        <taxon>Gunneridae</taxon>
        <taxon>Pentapetalae</taxon>
        <taxon>asterids</taxon>
        <taxon>lamiids</taxon>
        <taxon>Lamiales</taxon>
        <taxon>Bignoniaceae</taxon>
        <taxon>Crescentiina</taxon>
        <taxon>Tabebuia alliance</taxon>
        <taxon>Handroanthus</taxon>
    </lineage>
</organism>